<name>A0ABV0IMK2_9NEIS</name>
<evidence type="ECO:0000313" key="1">
    <source>
        <dbReference type="EMBL" id="MEO9382504.1"/>
    </source>
</evidence>
<organism evidence="1 2">
    <name type="scientific">Chromobacterium phragmitis</name>
    <dbReference type="NCBI Taxonomy" id="2202141"/>
    <lineage>
        <taxon>Bacteria</taxon>
        <taxon>Pseudomonadati</taxon>
        <taxon>Pseudomonadota</taxon>
        <taxon>Betaproteobacteria</taxon>
        <taxon>Neisseriales</taxon>
        <taxon>Chromobacteriaceae</taxon>
        <taxon>Chromobacterium</taxon>
    </lineage>
</organism>
<keyword evidence="2" id="KW-1185">Reference proteome</keyword>
<accession>A0ABV0IMK2</accession>
<evidence type="ECO:0008006" key="3">
    <source>
        <dbReference type="Google" id="ProtNLM"/>
    </source>
</evidence>
<evidence type="ECO:0000313" key="2">
    <source>
        <dbReference type="Proteomes" id="UP001462502"/>
    </source>
</evidence>
<reference evidence="1 2" key="1">
    <citation type="submission" date="2024-05" db="EMBL/GenBank/DDBJ databases">
        <authorList>
            <person name="De Oliveira J.P."/>
            <person name="Noriler S.A."/>
            <person name="De Oliveira A.G."/>
            <person name="Sipoli D.S."/>
        </authorList>
    </citation>
    <scope>NUCLEOTIDE SEQUENCE [LARGE SCALE GENOMIC DNA]</scope>
    <source>
        <strain evidence="1 2">LABIM192</strain>
    </source>
</reference>
<dbReference type="Proteomes" id="UP001462502">
    <property type="component" value="Unassembled WGS sequence"/>
</dbReference>
<proteinExistence type="predicted"/>
<dbReference type="EMBL" id="JBDXMI010000001">
    <property type="protein sequence ID" value="MEO9382504.1"/>
    <property type="molecule type" value="Genomic_DNA"/>
</dbReference>
<sequence length="531" mass="59722">MRARHSKWLQRAGGAVLACLLGFQMLPGLAPFIAVARAESRAAGVRVGQDLAQRLDALAESQVLGDYAKLQQEYLRQQIEKMARDAEQLKNSPEAAIFRDAVGDFSWAKAPISEAASLGYYGQPQAIANELIRKAKAGVIQDLARKYSAEELEKLSNERILQEMGKSFPGVASQVGGDVVYTSNNPVIQYLNKVNKDEFIQSVTSSVKDYVKQQVEDYFKEWIRNLIRENITTKISSETVKNIPYIGPYLSWYMTQRQKWMNQTHQNEQKKEEGKLDRKKIEYENKMKRQEADMIWGKQPLPGYPREIDSSIYGTSGGMNANQRVIEQFANQDRGSLAEWLFYGDQPVSFYGWLAAYPAERRKEIMTPYEIGPNLDAEGKPVKSSEADKENVRRNAWLTLGIEPLPPFAARTGAVGFQEELAIRAQYASVLTQSYDGYVKGWMAQDRMNQLMSTLQMFTPQVIDGLSVGQTNGCGAMLHQLSAEVQMQIFQSKLRFERLRASSMGLEAKLVRENQLRELGQGAPVGAIAGQ</sequence>
<protein>
    <recommendedName>
        <fullName evidence="3">DUF885 domain-containing protein</fullName>
    </recommendedName>
</protein>
<comment type="caution">
    <text evidence="1">The sequence shown here is derived from an EMBL/GenBank/DDBJ whole genome shotgun (WGS) entry which is preliminary data.</text>
</comment>
<gene>
    <name evidence="1" type="ORF">ABI908_00035</name>
</gene>
<dbReference type="RefSeq" id="WP_347937856.1">
    <property type="nucleotide sequence ID" value="NZ_CP158160.1"/>
</dbReference>